<name>A0A830HQ63_9CHLO</name>
<evidence type="ECO:0000313" key="2">
    <source>
        <dbReference type="Proteomes" id="UP000660262"/>
    </source>
</evidence>
<dbReference type="AlphaFoldDB" id="A0A830HQ63"/>
<accession>A0A830HQ63</accession>
<keyword evidence="2" id="KW-1185">Reference proteome</keyword>
<protein>
    <submittedName>
        <fullName evidence="1">Uncharacterized protein</fullName>
    </submittedName>
</protein>
<gene>
    <name evidence="1" type="ORF">PPROV_000839100</name>
</gene>
<dbReference type="EMBL" id="BNJQ01000026">
    <property type="protein sequence ID" value="GHP09656.1"/>
    <property type="molecule type" value="Genomic_DNA"/>
</dbReference>
<dbReference type="OrthoDB" id="10257430at2759"/>
<organism evidence="1 2">
    <name type="scientific">Pycnococcus provasolii</name>
    <dbReference type="NCBI Taxonomy" id="41880"/>
    <lineage>
        <taxon>Eukaryota</taxon>
        <taxon>Viridiplantae</taxon>
        <taxon>Chlorophyta</taxon>
        <taxon>Pseudoscourfieldiophyceae</taxon>
        <taxon>Pseudoscourfieldiales</taxon>
        <taxon>Pycnococcaceae</taxon>
        <taxon>Pycnococcus</taxon>
    </lineage>
</organism>
<reference evidence="1" key="1">
    <citation type="submission" date="2020-10" db="EMBL/GenBank/DDBJ databases">
        <title>Unveiling of a novel bifunctional photoreceptor, Dualchrome1, isolated from a cosmopolitan green alga.</title>
        <authorList>
            <person name="Suzuki S."/>
            <person name="Kawachi M."/>
        </authorList>
    </citation>
    <scope>NUCLEOTIDE SEQUENCE</scope>
    <source>
        <strain evidence="1">NIES 2893</strain>
    </source>
</reference>
<comment type="caution">
    <text evidence="1">The sequence shown here is derived from an EMBL/GenBank/DDBJ whole genome shotgun (WGS) entry which is preliminary data.</text>
</comment>
<proteinExistence type="predicted"/>
<sequence>MPNLEGMPTVEERLAKLKLYLPTDGTGAAAGGAEPLKPGVVVLTNAEVQALVTRIYPCDVLTNEWLRVAQTLVRLEAVASACAAQHSAGKKKEDVMFRPQPMTTLWDRHEPAIRILVEDGKLNLLCHLLHAASTLRHQNSERLRDVFDAACARHGWNNNVQASDVLASFITCAASLLATAFYSIEALQVCDLPLVFEAVGSELASCARHLPFDDTIEAPIITQLEPLLRESNEETALARARRAPFVQSLAITHAVLQRCSTDEYDEQRVLNLMIEHGFVASIVAVLHAHVDVISESDCVGCRYVIQMTAEMLGLLMGCEMYRSRAKDMLPPDVKAQLEKLKVPMLTALEMETPRVRSVVSQRTMLRGLRDSMRWYGR</sequence>
<evidence type="ECO:0000313" key="1">
    <source>
        <dbReference type="EMBL" id="GHP09656.1"/>
    </source>
</evidence>
<dbReference type="Proteomes" id="UP000660262">
    <property type="component" value="Unassembled WGS sequence"/>
</dbReference>